<keyword evidence="2 3" id="KW-0040">ANK repeat</keyword>
<accession>A0A3A3A4G7</accession>
<dbReference type="PROSITE" id="PS50297">
    <property type="entry name" value="ANK_REP_REGION"/>
    <property type="match status" value="1"/>
</dbReference>
<name>A0A3A3A4G7_9EURO</name>
<dbReference type="Pfam" id="PF12796">
    <property type="entry name" value="Ank_2"/>
    <property type="match status" value="1"/>
</dbReference>
<dbReference type="Pfam" id="PF12937">
    <property type="entry name" value="F-box-like"/>
    <property type="match status" value="1"/>
</dbReference>
<dbReference type="PANTHER" id="PTHR24171:SF8">
    <property type="entry name" value="BRCA1-ASSOCIATED RING DOMAIN PROTEIN 1"/>
    <property type="match status" value="1"/>
</dbReference>
<dbReference type="Gene3D" id="1.20.1280.50">
    <property type="match status" value="1"/>
</dbReference>
<gene>
    <name evidence="5" type="ORF">PHISCL_03451</name>
</gene>
<dbReference type="AlphaFoldDB" id="A0A3A3A4G7"/>
<keyword evidence="6" id="KW-1185">Reference proteome</keyword>
<dbReference type="OrthoDB" id="4488855at2759"/>
<dbReference type="InterPro" id="IPR001810">
    <property type="entry name" value="F-box_dom"/>
</dbReference>
<dbReference type="SUPFAM" id="SSF81383">
    <property type="entry name" value="F-box domain"/>
    <property type="match status" value="1"/>
</dbReference>
<evidence type="ECO:0000256" key="1">
    <source>
        <dbReference type="ARBA" id="ARBA00022737"/>
    </source>
</evidence>
<dbReference type="EMBL" id="MVGC01000089">
    <property type="protein sequence ID" value="RJE24241.1"/>
    <property type="molecule type" value="Genomic_DNA"/>
</dbReference>
<dbReference type="SMART" id="SM00248">
    <property type="entry name" value="ANK"/>
    <property type="match status" value="3"/>
</dbReference>
<dbReference type="PROSITE" id="PS50181">
    <property type="entry name" value="FBOX"/>
    <property type="match status" value="1"/>
</dbReference>
<dbReference type="SUPFAM" id="SSF48403">
    <property type="entry name" value="Ankyrin repeat"/>
    <property type="match status" value="1"/>
</dbReference>
<sequence>MSLANLPNELLLEIASNISSEQSLASFAQVNRRFYETLISSLYWRDAKYSNGLALFRAIMTENLSTLEKALQAWRHVNKSAELPCIGYRKKTLLRRAVENNNSAQVQLLLAYGADPNARDLWDRTPLEEAIVQGHLAVVKELLGHENIDLDFCNSQGLTPILIALQVGRAEVVKLLRARAASAGSLRNGYLENPPS</sequence>
<evidence type="ECO:0000256" key="3">
    <source>
        <dbReference type="PROSITE-ProRule" id="PRU00023"/>
    </source>
</evidence>
<dbReference type="PROSITE" id="PS50088">
    <property type="entry name" value="ANK_REPEAT"/>
    <property type="match status" value="1"/>
</dbReference>
<dbReference type="GO" id="GO:0085020">
    <property type="term" value="P:protein K6-linked ubiquitination"/>
    <property type="evidence" value="ECO:0007669"/>
    <property type="project" value="TreeGrafter"/>
</dbReference>
<dbReference type="PANTHER" id="PTHR24171">
    <property type="entry name" value="ANKYRIN REPEAT DOMAIN-CONTAINING PROTEIN 39-RELATED"/>
    <property type="match status" value="1"/>
</dbReference>
<dbReference type="InterPro" id="IPR036047">
    <property type="entry name" value="F-box-like_dom_sf"/>
</dbReference>
<dbReference type="GO" id="GO:0004842">
    <property type="term" value="F:ubiquitin-protein transferase activity"/>
    <property type="evidence" value="ECO:0007669"/>
    <property type="project" value="TreeGrafter"/>
</dbReference>
<dbReference type="InterPro" id="IPR036770">
    <property type="entry name" value="Ankyrin_rpt-contain_sf"/>
</dbReference>
<feature type="repeat" description="ANK" evidence="3">
    <location>
        <begin position="89"/>
        <end position="121"/>
    </location>
</feature>
<protein>
    <submittedName>
        <fullName evidence="5">ANK</fullName>
    </submittedName>
</protein>
<reference evidence="6" key="1">
    <citation type="submission" date="2017-02" db="EMBL/GenBank/DDBJ databases">
        <authorList>
            <person name="Tafer H."/>
            <person name="Lopandic K."/>
        </authorList>
    </citation>
    <scope>NUCLEOTIDE SEQUENCE [LARGE SCALE GENOMIC DNA]</scope>
    <source>
        <strain evidence="6">CBS 366.77</strain>
    </source>
</reference>
<evidence type="ECO:0000313" key="5">
    <source>
        <dbReference type="EMBL" id="RJE24241.1"/>
    </source>
</evidence>
<evidence type="ECO:0000256" key="2">
    <source>
        <dbReference type="ARBA" id="ARBA00023043"/>
    </source>
</evidence>
<dbReference type="STRING" id="2070753.A0A3A3A4G7"/>
<evidence type="ECO:0000313" key="6">
    <source>
        <dbReference type="Proteomes" id="UP000266188"/>
    </source>
</evidence>
<keyword evidence="1" id="KW-0677">Repeat</keyword>
<comment type="caution">
    <text evidence="5">The sequence shown here is derived from an EMBL/GenBank/DDBJ whole genome shotgun (WGS) entry which is preliminary data.</text>
</comment>
<feature type="domain" description="F-box" evidence="4">
    <location>
        <begin position="1"/>
        <end position="47"/>
    </location>
</feature>
<dbReference type="SMART" id="SM00256">
    <property type="entry name" value="FBOX"/>
    <property type="match status" value="1"/>
</dbReference>
<organism evidence="5 6">
    <name type="scientific">Aspergillus sclerotialis</name>
    <dbReference type="NCBI Taxonomy" id="2070753"/>
    <lineage>
        <taxon>Eukaryota</taxon>
        <taxon>Fungi</taxon>
        <taxon>Dikarya</taxon>
        <taxon>Ascomycota</taxon>
        <taxon>Pezizomycotina</taxon>
        <taxon>Eurotiomycetes</taxon>
        <taxon>Eurotiomycetidae</taxon>
        <taxon>Eurotiales</taxon>
        <taxon>Aspergillaceae</taxon>
        <taxon>Aspergillus</taxon>
        <taxon>Aspergillus subgen. Polypaecilum</taxon>
    </lineage>
</organism>
<dbReference type="Proteomes" id="UP000266188">
    <property type="component" value="Unassembled WGS sequence"/>
</dbReference>
<proteinExistence type="predicted"/>
<evidence type="ECO:0000259" key="4">
    <source>
        <dbReference type="PROSITE" id="PS50181"/>
    </source>
</evidence>
<dbReference type="Gene3D" id="1.25.40.20">
    <property type="entry name" value="Ankyrin repeat-containing domain"/>
    <property type="match status" value="1"/>
</dbReference>
<dbReference type="InterPro" id="IPR002110">
    <property type="entry name" value="Ankyrin_rpt"/>
</dbReference>